<gene>
    <name evidence="1" type="ORF">FC07_GL000199</name>
</gene>
<evidence type="ECO:0000313" key="1">
    <source>
        <dbReference type="EMBL" id="KRK35208.1"/>
    </source>
</evidence>
<accession>A0A0R1GMJ8</accession>
<reference evidence="1 2" key="1">
    <citation type="journal article" date="2015" name="Genome Announc.">
        <title>Expanding the biotechnology potential of lactobacilli through comparative genomics of 213 strains and associated genera.</title>
        <authorList>
            <person name="Sun Z."/>
            <person name="Harris H.M."/>
            <person name="McCann A."/>
            <person name="Guo C."/>
            <person name="Argimon S."/>
            <person name="Zhang W."/>
            <person name="Yang X."/>
            <person name="Jeffery I.B."/>
            <person name="Cooney J.C."/>
            <person name="Kagawa T.F."/>
            <person name="Liu W."/>
            <person name="Song Y."/>
            <person name="Salvetti E."/>
            <person name="Wrobel A."/>
            <person name="Rasinkangas P."/>
            <person name="Parkhill J."/>
            <person name="Rea M.C."/>
            <person name="O'Sullivan O."/>
            <person name="Ritari J."/>
            <person name="Douillard F.P."/>
            <person name="Paul Ross R."/>
            <person name="Yang R."/>
            <person name="Briner A.E."/>
            <person name="Felis G.E."/>
            <person name="de Vos W.M."/>
            <person name="Barrangou R."/>
            <person name="Klaenhammer T.R."/>
            <person name="Caufield P.W."/>
            <person name="Cui Y."/>
            <person name="Zhang H."/>
            <person name="O'Toole P.W."/>
        </authorList>
    </citation>
    <scope>NUCLEOTIDE SEQUENCE [LARGE SCALE GENOMIC DNA]</scope>
    <source>
        <strain evidence="1 2">DSM 20003</strain>
    </source>
</reference>
<dbReference type="PATRIC" id="fig|1423726.3.peg.208"/>
<proteinExistence type="predicted"/>
<name>A0A0R1GMJ8_9LACO</name>
<protein>
    <submittedName>
        <fullName evidence="1">Uncharacterized protein</fullName>
    </submittedName>
</protein>
<dbReference type="Proteomes" id="UP000051461">
    <property type="component" value="Unassembled WGS sequence"/>
</dbReference>
<evidence type="ECO:0000313" key="2">
    <source>
        <dbReference type="Proteomes" id="UP000051461"/>
    </source>
</evidence>
<dbReference type="EMBL" id="AZDA01000081">
    <property type="protein sequence ID" value="KRK35208.1"/>
    <property type="molecule type" value="Genomic_DNA"/>
</dbReference>
<keyword evidence="2" id="KW-1185">Reference proteome</keyword>
<comment type="caution">
    <text evidence="1">The sequence shown here is derived from an EMBL/GenBank/DDBJ whole genome shotgun (WGS) entry which is preliminary data.</text>
</comment>
<organism evidence="1 2">
    <name type="scientific">Loigolactobacillus bifermentans DSM 20003</name>
    <dbReference type="NCBI Taxonomy" id="1423726"/>
    <lineage>
        <taxon>Bacteria</taxon>
        <taxon>Bacillati</taxon>
        <taxon>Bacillota</taxon>
        <taxon>Bacilli</taxon>
        <taxon>Lactobacillales</taxon>
        <taxon>Lactobacillaceae</taxon>
        <taxon>Loigolactobacillus</taxon>
    </lineage>
</organism>
<dbReference type="AlphaFoldDB" id="A0A0R1GMJ8"/>
<sequence>MTLTLTITDKIQAIHIALRDFDKLIETISATMAKIAPVGPTLTNPKVSNDQPAAADSNAIPMFEKIELKAEAITIDCGYSRSAISIK</sequence>